<dbReference type="GO" id="GO:0043138">
    <property type="term" value="F:3'-5' DNA helicase activity"/>
    <property type="evidence" value="ECO:0007669"/>
    <property type="project" value="UniProtKB-EC"/>
</dbReference>
<keyword evidence="8" id="KW-0067">ATP-binding</keyword>
<feature type="region of interest" description="Disordered" evidence="15">
    <location>
        <begin position="527"/>
        <end position="546"/>
    </location>
</feature>
<gene>
    <name evidence="19" type="ORF">WQQ_29650</name>
</gene>
<feature type="domain" description="HRDC" evidence="16">
    <location>
        <begin position="555"/>
        <end position="627"/>
    </location>
</feature>
<evidence type="ECO:0000256" key="13">
    <source>
        <dbReference type="ARBA" id="ARBA00044535"/>
    </source>
</evidence>
<dbReference type="Gene3D" id="1.10.150.80">
    <property type="entry name" value="HRDC domain"/>
    <property type="match status" value="1"/>
</dbReference>
<keyword evidence="9" id="KW-0238">DNA-binding</keyword>
<dbReference type="AlphaFoldDB" id="I8T6M0"/>
<dbReference type="InterPro" id="IPR036390">
    <property type="entry name" value="WH_DNA-bd_sf"/>
</dbReference>
<dbReference type="InterPro" id="IPR036388">
    <property type="entry name" value="WH-like_DNA-bd_sf"/>
</dbReference>
<dbReference type="NCBIfam" id="TIGR00614">
    <property type="entry name" value="recQ_fam"/>
    <property type="match status" value="1"/>
</dbReference>
<dbReference type="SUPFAM" id="SSF52540">
    <property type="entry name" value="P-loop containing nucleoside triphosphate hydrolases"/>
    <property type="match status" value="1"/>
</dbReference>
<evidence type="ECO:0000256" key="8">
    <source>
        <dbReference type="ARBA" id="ARBA00022840"/>
    </source>
</evidence>
<dbReference type="Proteomes" id="UP000003704">
    <property type="component" value="Unassembled WGS sequence"/>
</dbReference>
<dbReference type="Pfam" id="PF00570">
    <property type="entry name" value="HRDC"/>
    <property type="match status" value="1"/>
</dbReference>
<dbReference type="GO" id="GO:0006281">
    <property type="term" value="P:DNA repair"/>
    <property type="evidence" value="ECO:0007669"/>
    <property type="project" value="InterPro"/>
</dbReference>
<dbReference type="RefSeq" id="WP_007185906.1">
    <property type="nucleotide sequence ID" value="NZ_AKGD01000002.1"/>
</dbReference>
<dbReference type="InterPro" id="IPR010997">
    <property type="entry name" value="HRDC-like_sf"/>
</dbReference>
<dbReference type="InterPro" id="IPR014001">
    <property type="entry name" value="Helicase_ATP-bd"/>
</dbReference>
<feature type="compositionally biased region" description="Basic and acidic residues" evidence="15">
    <location>
        <begin position="532"/>
        <end position="541"/>
    </location>
</feature>
<dbReference type="PANTHER" id="PTHR13710:SF105">
    <property type="entry name" value="ATP-DEPENDENT DNA HELICASE Q1"/>
    <property type="match status" value="1"/>
</dbReference>
<evidence type="ECO:0000256" key="5">
    <source>
        <dbReference type="ARBA" id="ARBA00022741"/>
    </source>
</evidence>
<dbReference type="InterPro" id="IPR011545">
    <property type="entry name" value="DEAD/DEAH_box_helicase_dom"/>
</dbReference>
<dbReference type="InterPro" id="IPR027417">
    <property type="entry name" value="P-loop_NTPase"/>
</dbReference>
<dbReference type="GO" id="GO:0009378">
    <property type="term" value="F:four-way junction helicase activity"/>
    <property type="evidence" value="ECO:0007669"/>
    <property type="project" value="TreeGrafter"/>
</dbReference>
<dbReference type="GO" id="GO:0006260">
    <property type="term" value="P:DNA replication"/>
    <property type="evidence" value="ECO:0007669"/>
    <property type="project" value="InterPro"/>
</dbReference>
<evidence type="ECO:0000256" key="1">
    <source>
        <dbReference type="ARBA" id="ARBA00001946"/>
    </source>
</evidence>
<dbReference type="Pfam" id="PF00270">
    <property type="entry name" value="DEAD"/>
    <property type="match status" value="1"/>
</dbReference>
<comment type="cofactor">
    <cofactor evidence="1">
        <name>Mg(2+)</name>
        <dbReference type="ChEBI" id="CHEBI:18420"/>
    </cofactor>
</comment>
<dbReference type="Pfam" id="PF00271">
    <property type="entry name" value="Helicase_C"/>
    <property type="match status" value="1"/>
</dbReference>
<dbReference type="GO" id="GO:0016787">
    <property type="term" value="F:hydrolase activity"/>
    <property type="evidence" value="ECO:0007669"/>
    <property type="project" value="UniProtKB-KW"/>
</dbReference>
<dbReference type="GO" id="GO:0043590">
    <property type="term" value="C:bacterial nucleoid"/>
    <property type="evidence" value="ECO:0007669"/>
    <property type="project" value="TreeGrafter"/>
</dbReference>
<dbReference type="EC" id="5.6.2.4" evidence="12"/>
<evidence type="ECO:0000256" key="15">
    <source>
        <dbReference type="SAM" id="MobiDB-lite"/>
    </source>
</evidence>
<dbReference type="SMART" id="SM00341">
    <property type="entry name" value="HRDC"/>
    <property type="match status" value="1"/>
</dbReference>
<comment type="cofactor">
    <cofactor evidence="2">
        <name>Zn(2+)</name>
        <dbReference type="ChEBI" id="CHEBI:29105"/>
    </cofactor>
</comment>
<dbReference type="Gene3D" id="1.10.10.10">
    <property type="entry name" value="Winged helix-like DNA-binding domain superfamily/Winged helix DNA-binding domain"/>
    <property type="match status" value="1"/>
</dbReference>
<dbReference type="PATRIC" id="fig|1172194.4.peg.2872"/>
<dbReference type="SMART" id="SM00956">
    <property type="entry name" value="RQC"/>
    <property type="match status" value="1"/>
</dbReference>
<dbReference type="InterPro" id="IPR018982">
    <property type="entry name" value="RQC_domain"/>
</dbReference>
<dbReference type="OrthoDB" id="9760034at2"/>
<dbReference type="GO" id="GO:0006310">
    <property type="term" value="P:DNA recombination"/>
    <property type="evidence" value="ECO:0007669"/>
    <property type="project" value="InterPro"/>
</dbReference>
<reference evidence="19 20" key="1">
    <citation type="journal article" date="2012" name="J. Bacteriol.">
        <title>Genome Sequence of n-Alkane-Degrading Hydrocarboniphaga effusa Strain AP103T (ATCC BAA-332T).</title>
        <authorList>
            <person name="Chang H.K."/>
            <person name="Zylstra G.J."/>
            <person name="Chae J.C."/>
        </authorList>
    </citation>
    <scope>NUCLEOTIDE SEQUENCE [LARGE SCALE GENOMIC DNA]</scope>
    <source>
        <strain evidence="19 20">AP103</strain>
    </source>
</reference>
<comment type="catalytic activity">
    <reaction evidence="11">
        <text>Couples ATP hydrolysis with the unwinding of duplex DNA by translocating in the 3'-5' direction.</text>
        <dbReference type="EC" id="5.6.2.4"/>
    </reaction>
</comment>
<evidence type="ECO:0000256" key="3">
    <source>
        <dbReference type="ARBA" id="ARBA00005446"/>
    </source>
</evidence>
<evidence type="ECO:0000259" key="18">
    <source>
        <dbReference type="PROSITE" id="PS51194"/>
    </source>
</evidence>
<dbReference type="GO" id="GO:0030894">
    <property type="term" value="C:replisome"/>
    <property type="evidence" value="ECO:0007669"/>
    <property type="project" value="TreeGrafter"/>
</dbReference>
<dbReference type="CDD" id="cd17920">
    <property type="entry name" value="DEXHc_RecQ"/>
    <property type="match status" value="1"/>
</dbReference>
<dbReference type="STRING" id="1172194.WQQ_29650"/>
<dbReference type="Gene3D" id="3.40.50.300">
    <property type="entry name" value="P-loop containing nucleotide triphosphate hydrolases"/>
    <property type="match status" value="2"/>
</dbReference>
<evidence type="ECO:0000256" key="6">
    <source>
        <dbReference type="ARBA" id="ARBA00022801"/>
    </source>
</evidence>
<dbReference type="GO" id="GO:0005524">
    <property type="term" value="F:ATP binding"/>
    <property type="evidence" value="ECO:0007669"/>
    <property type="project" value="UniProtKB-KW"/>
</dbReference>
<evidence type="ECO:0000256" key="4">
    <source>
        <dbReference type="ARBA" id="ARBA00022723"/>
    </source>
</evidence>
<dbReference type="InterPro" id="IPR044876">
    <property type="entry name" value="HRDC_dom_sf"/>
</dbReference>
<comment type="caution">
    <text evidence="19">The sequence shown here is derived from an EMBL/GenBank/DDBJ whole genome shotgun (WGS) entry which is preliminary data.</text>
</comment>
<keyword evidence="5" id="KW-0547">Nucleotide-binding</keyword>
<keyword evidence="7 19" id="KW-0347">Helicase</keyword>
<dbReference type="PROSITE" id="PS51194">
    <property type="entry name" value="HELICASE_CTER"/>
    <property type="match status" value="1"/>
</dbReference>
<evidence type="ECO:0000256" key="14">
    <source>
        <dbReference type="ARBA" id="ARBA00044550"/>
    </source>
</evidence>
<dbReference type="PROSITE" id="PS51192">
    <property type="entry name" value="HELICASE_ATP_BIND_1"/>
    <property type="match status" value="1"/>
</dbReference>
<organism evidence="19 20">
    <name type="scientific">Hydrocarboniphaga effusa AP103</name>
    <dbReference type="NCBI Taxonomy" id="1172194"/>
    <lineage>
        <taxon>Bacteria</taxon>
        <taxon>Pseudomonadati</taxon>
        <taxon>Pseudomonadota</taxon>
        <taxon>Gammaproteobacteria</taxon>
        <taxon>Nevskiales</taxon>
        <taxon>Nevskiaceae</taxon>
        <taxon>Hydrocarboniphaga</taxon>
    </lineage>
</organism>
<keyword evidence="10" id="KW-0413">Isomerase</keyword>
<dbReference type="PANTHER" id="PTHR13710">
    <property type="entry name" value="DNA HELICASE RECQ FAMILY MEMBER"/>
    <property type="match status" value="1"/>
</dbReference>
<feature type="domain" description="Helicase C-terminal" evidence="18">
    <location>
        <begin position="227"/>
        <end position="376"/>
    </location>
</feature>
<dbReference type="GO" id="GO:0046872">
    <property type="term" value="F:metal ion binding"/>
    <property type="evidence" value="ECO:0007669"/>
    <property type="project" value="UniProtKB-KW"/>
</dbReference>
<keyword evidence="20" id="KW-1185">Reference proteome</keyword>
<dbReference type="InterPro" id="IPR004589">
    <property type="entry name" value="DNA_helicase_ATP-dep_RecQ"/>
</dbReference>
<name>I8T6M0_9GAMM</name>
<dbReference type="SUPFAM" id="SSF46785">
    <property type="entry name" value="Winged helix' DNA-binding domain"/>
    <property type="match status" value="1"/>
</dbReference>
<dbReference type="Pfam" id="PF09382">
    <property type="entry name" value="RQC"/>
    <property type="match status" value="1"/>
</dbReference>
<dbReference type="SMART" id="SM00487">
    <property type="entry name" value="DEXDc"/>
    <property type="match status" value="1"/>
</dbReference>
<evidence type="ECO:0000256" key="11">
    <source>
        <dbReference type="ARBA" id="ARBA00034617"/>
    </source>
</evidence>
<sequence>MIDSSAYDRALAELGYSAFRAGQRETVETLLQTRRALLVAPTGGGKSLCYQLPALLLPGTTLVISPLIALMQDQVSALQARGVAATFFASTLDAAESRARLDALSRGEYKLAYIAPERLALPGFRERLKRLGCPLVAVDEAHCISEWGHDFRPEYGQIGELLAELAPPHVLACTATATPIVRDEIIVRLGLPADTPQLVRGFARPNLALRAAEVGGSRERAARVDALLSEALFAPGAGRGAAIIYSPTRRMAEEESERLASAGWKATVYHAGLPADARARAQAAFTRGEAEIVCATNAFGMGIDRGDVRAVVHLGPPGSIEAYYQEVGRAGRNGGDALGLLCWQQNDLPLRRRLLEAPGGDAQSDPEIVEHRWNLFLELIRWADGAACRHDAILRYFGDEAETLHGCGRCDVCVAIDAVDEVSVEEATQLARKLLSGVARLQNRFGLKQVVRLLHGESEDRLERMGLTQVATFGILRERSADWIQRALSRCVTAGWIGFSGDLHPVVRLTDDGVAIMRGQRAARWLPPSDAASKKPKESRSARAARVAPDEEPLDAIEQLLFESLREVRLELAKSEGVPAYVIAHDRTLREIARMQPRSLDELGAVPGFGSRKLERYGEAFLEVLEK</sequence>
<keyword evidence="4" id="KW-0479">Metal-binding</keyword>
<dbReference type="InterPro" id="IPR002121">
    <property type="entry name" value="HRDC_dom"/>
</dbReference>
<evidence type="ECO:0000259" key="17">
    <source>
        <dbReference type="PROSITE" id="PS51192"/>
    </source>
</evidence>
<dbReference type="PROSITE" id="PS50967">
    <property type="entry name" value="HRDC"/>
    <property type="match status" value="1"/>
</dbReference>
<evidence type="ECO:0000256" key="2">
    <source>
        <dbReference type="ARBA" id="ARBA00001947"/>
    </source>
</evidence>
<dbReference type="SUPFAM" id="SSF47819">
    <property type="entry name" value="HRDC-like"/>
    <property type="match status" value="1"/>
</dbReference>
<evidence type="ECO:0000313" key="20">
    <source>
        <dbReference type="Proteomes" id="UP000003704"/>
    </source>
</evidence>
<dbReference type="InterPro" id="IPR001650">
    <property type="entry name" value="Helicase_C-like"/>
</dbReference>
<evidence type="ECO:0000256" key="12">
    <source>
        <dbReference type="ARBA" id="ARBA00034808"/>
    </source>
</evidence>
<evidence type="ECO:0000256" key="10">
    <source>
        <dbReference type="ARBA" id="ARBA00023235"/>
    </source>
</evidence>
<evidence type="ECO:0000313" key="19">
    <source>
        <dbReference type="EMBL" id="EIT69383.1"/>
    </source>
</evidence>
<dbReference type="GO" id="GO:0003677">
    <property type="term" value="F:DNA binding"/>
    <property type="evidence" value="ECO:0007669"/>
    <property type="project" value="UniProtKB-KW"/>
</dbReference>
<dbReference type="Pfam" id="PF16124">
    <property type="entry name" value="RecQ_Zn_bind"/>
    <property type="match status" value="1"/>
</dbReference>
<evidence type="ECO:0000256" key="9">
    <source>
        <dbReference type="ARBA" id="ARBA00023125"/>
    </source>
</evidence>
<proteinExistence type="inferred from homology"/>
<feature type="domain" description="Helicase ATP-binding" evidence="17">
    <location>
        <begin position="27"/>
        <end position="195"/>
    </location>
</feature>
<keyword evidence="6" id="KW-0378">Hydrolase</keyword>
<dbReference type="GO" id="GO:0005737">
    <property type="term" value="C:cytoplasm"/>
    <property type="evidence" value="ECO:0007669"/>
    <property type="project" value="TreeGrafter"/>
</dbReference>
<dbReference type="SMART" id="SM00490">
    <property type="entry name" value="HELICc"/>
    <property type="match status" value="1"/>
</dbReference>
<protein>
    <recommendedName>
        <fullName evidence="13">ATP-dependent DNA helicase RecQ</fullName>
        <ecNumber evidence="12">5.6.2.4</ecNumber>
    </recommendedName>
    <alternativeName>
        <fullName evidence="14">DNA 3'-5' helicase RecQ</fullName>
    </alternativeName>
</protein>
<evidence type="ECO:0000259" key="16">
    <source>
        <dbReference type="PROSITE" id="PS50967"/>
    </source>
</evidence>
<comment type="similarity">
    <text evidence="3">Belongs to the helicase family. RecQ subfamily.</text>
</comment>
<evidence type="ECO:0000256" key="7">
    <source>
        <dbReference type="ARBA" id="ARBA00022806"/>
    </source>
</evidence>
<accession>I8T6M0</accession>
<dbReference type="InterPro" id="IPR032284">
    <property type="entry name" value="RecQ_Zn-bd"/>
</dbReference>
<dbReference type="EMBL" id="AKGD01000002">
    <property type="protein sequence ID" value="EIT69383.1"/>
    <property type="molecule type" value="Genomic_DNA"/>
</dbReference>